<dbReference type="Gramene" id="Kaladp0058s0410.1.v1.1">
    <property type="protein sequence ID" value="Kaladp0058s0410.1.v1.1"/>
    <property type="gene ID" value="Kaladp0058s0410.v1.1"/>
</dbReference>
<dbReference type="EnsemblPlants" id="Kaladp0058s0410.1.v1.1">
    <property type="protein sequence ID" value="Kaladp0058s0410.1.v1.1"/>
    <property type="gene ID" value="Kaladp0058s0410.v1.1"/>
</dbReference>
<name>A0A7N0U900_KALFE</name>
<reference evidence="1" key="1">
    <citation type="submission" date="2021-01" db="UniProtKB">
        <authorList>
            <consortium name="EnsemblPlants"/>
        </authorList>
    </citation>
    <scope>IDENTIFICATION</scope>
</reference>
<organism evidence="1 2">
    <name type="scientific">Kalanchoe fedtschenkoi</name>
    <name type="common">Lavender scallops</name>
    <name type="synonym">South American air plant</name>
    <dbReference type="NCBI Taxonomy" id="63787"/>
    <lineage>
        <taxon>Eukaryota</taxon>
        <taxon>Viridiplantae</taxon>
        <taxon>Streptophyta</taxon>
        <taxon>Embryophyta</taxon>
        <taxon>Tracheophyta</taxon>
        <taxon>Spermatophyta</taxon>
        <taxon>Magnoliopsida</taxon>
        <taxon>eudicotyledons</taxon>
        <taxon>Gunneridae</taxon>
        <taxon>Pentapetalae</taxon>
        <taxon>Saxifragales</taxon>
        <taxon>Crassulaceae</taxon>
        <taxon>Kalanchoe</taxon>
    </lineage>
</organism>
<dbReference type="AlphaFoldDB" id="A0A7N0U900"/>
<accession>A0A7N0U900</accession>
<protein>
    <submittedName>
        <fullName evidence="1">Uncharacterized protein</fullName>
    </submittedName>
</protein>
<proteinExistence type="predicted"/>
<sequence>MRFPAGKGYGHWKLEKHAVRLLIAGPVLWLLGSVHNACQIFERADGHVQILQLSVRTPFLIGCLLLLAGSVINSRDQMHQDHHGTDLLGGTCNLGLSRDLRQLRLPGGRQNECCKSIQEAAWRRPRQADERE</sequence>
<evidence type="ECO:0000313" key="2">
    <source>
        <dbReference type="Proteomes" id="UP000594263"/>
    </source>
</evidence>
<keyword evidence="2" id="KW-1185">Reference proteome</keyword>
<evidence type="ECO:0000313" key="1">
    <source>
        <dbReference type="EnsemblPlants" id="Kaladp0058s0410.1.v1.1"/>
    </source>
</evidence>
<dbReference type="PANTHER" id="PTHR34967:SF1">
    <property type="entry name" value="OS02G0257200 PROTEIN"/>
    <property type="match status" value="1"/>
</dbReference>
<dbReference type="Proteomes" id="UP000594263">
    <property type="component" value="Unplaced"/>
</dbReference>
<dbReference type="PANTHER" id="PTHR34967">
    <property type="entry name" value="OS02G0257200 PROTEIN"/>
    <property type="match status" value="1"/>
</dbReference>